<keyword evidence="1" id="KW-1133">Transmembrane helix</keyword>
<reference evidence="2 3" key="1">
    <citation type="submission" date="2019-06" db="EMBL/GenBank/DDBJ databases">
        <title>Whole genome shotgun sequence of Brevibacillus reuszeri NBRC 15719.</title>
        <authorList>
            <person name="Hosoyama A."/>
            <person name="Uohara A."/>
            <person name="Ohji S."/>
            <person name="Ichikawa N."/>
        </authorList>
    </citation>
    <scope>NUCLEOTIDE SEQUENCE [LARGE SCALE GENOMIC DNA]</scope>
    <source>
        <strain evidence="2 3">NBRC 15719</strain>
    </source>
</reference>
<dbReference type="EMBL" id="BJON01000002">
    <property type="protein sequence ID" value="GED66631.1"/>
    <property type="molecule type" value="Genomic_DNA"/>
</dbReference>
<keyword evidence="1" id="KW-0472">Membrane</keyword>
<keyword evidence="3" id="KW-1185">Reference proteome</keyword>
<gene>
    <name evidence="2" type="ORF">BRE01_03330</name>
</gene>
<name>A0ABQ0TFC4_9BACL</name>
<accession>A0ABQ0TFC4</accession>
<comment type="caution">
    <text evidence="2">The sequence shown here is derived from an EMBL/GenBank/DDBJ whole genome shotgun (WGS) entry which is preliminary data.</text>
</comment>
<organism evidence="2 3">
    <name type="scientific">Brevibacillus reuszeri</name>
    <dbReference type="NCBI Taxonomy" id="54915"/>
    <lineage>
        <taxon>Bacteria</taxon>
        <taxon>Bacillati</taxon>
        <taxon>Bacillota</taxon>
        <taxon>Bacilli</taxon>
        <taxon>Bacillales</taxon>
        <taxon>Paenibacillaceae</taxon>
        <taxon>Brevibacillus</taxon>
    </lineage>
</organism>
<evidence type="ECO:0000256" key="1">
    <source>
        <dbReference type="SAM" id="Phobius"/>
    </source>
</evidence>
<keyword evidence="1" id="KW-0812">Transmembrane</keyword>
<sequence>MVIAGRSLLVGLFAWLLGNGALHLFPAKRLHLNRIGDWISMMMFSPVEIFLSLAMLVLATLLLIGLLLFHISQSIYQKYTQNVWWHVLLGFFSVFVLAVQMIKMPIATMTTMLALGLYAIASGGQLFLGKRRN</sequence>
<proteinExistence type="predicted"/>
<feature type="transmembrane region" description="Helical" evidence="1">
    <location>
        <begin position="108"/>
        <end position="128"/>
    </location>
</feature>
<evidence type="ECO:0000313" key="3">
    <source>
        <dbReference type="Proteomes" id="UP000319578"/>
    </source>
</evidence>
<feature type="transmembrane region" description="Helical" evidence="1">
    <location>
        <begin position="50"/>
        <end position="71"/>
    </location>
</feature>
<dbReference type="Proteomes" id="UP000319578">
    <property type="component" value="Unassembled WGS sequence"/>
</dbReference>
<feature type="transmembrane region" description="Helical" evidence="1">
    <location>
        <begin position="83"/>
        <end position="102"/>
    </location>
</feature>
<protein>
    <submittedName>
        <fullName evidence="2">Uncharacterized protein</fullName>
    </submittedName>
</protein>
<evidence type="ECO:0000313" key="2">
    <source>
        <dbReference type="EMBL" id="GED66631.1"/>
    </source>
</evidence>